<dbReference type="PROSITE" id="PS51257">
    <property type="entry name" value="PROKAR_LIPOPROTEIN"/>
    <property type="match status" value="1"/>
</dbReference>
<keyword evidence="2" id="KW-0964">Secreted</keyword>
<evidence type="ECO:0000256" key="2">
    <source>
        <dbReference type="ARBA" id="ARBA00022525"/>
    </source>
</evidence>
<dbReference type="InterPro" id="IPR019764">
    <property type="entry name" value="Endothelin_toxin_CS"/>
</dbReference>
<dbReference type="AlphaFoldDB" id="A0A6C6Z723"/>
<accession>A0A6C6Z723</accession>
<name>A0A6C6Z723_SALPB</name>
<comment type="subcellular location">
    <subcellularLocation>
        <location evidence="1">Secreted</location>
    </subcellularLocation>
</comment>
<reference evidence="3 4" key="1">
    <citation type="submission" date="2007-11" db="EMBL/GenBank/DDBJ databases">
        <authorList>
            <consortium name="The Salmonella enterica serovar Paratyphi B Genome Sequencing Project"/>
            <person name="McClelland M."/>
            <person name="Sanderson E.K."/>
            <person name="Porwollik S."/>
            <person name="Spieth J."/>
            <person name="Clifton W.S."/>
            <person name="Fulton R."/>
            <person name="Cordes M."/>
            <person name="Wollam A."/>
            <person name="Shah N."/>
            <person name="Pepin K."/>
            <person name="Bhonagiri V."/>
            <person name="Nash W."/>
            <person name="Johnson M."/>
            <person name="Thiruvilangam P."/>
            <person name="Wilson R."/>
        </authorList>
    </citation>
    <scope>NUCLEOTIDE SEQUENCE [LARGE SCALE GENOMIC DNA]</scope>
    <source>
        <strain evidence="4">ATCC BAA-1250 / SPB7</strain>
    </source>
</reference>
<gene>
    <name evidence="3" type="ordered locus">SPAB_04427</name>
</gene>
<organism evidence="3 4">
    <name type="scientific">Salmonella paratyphi B (strain ATCC BAA-1250 / SPB7)</name>
    <dbReference type="NCBI Taxonomy" id="1016998"/>
    <lineage>
        <taxon>Bacteria</taxon>
        <taxon>Pseudomonadati</taxon>
        <taxon>Pseudomonadota</taxon>
        <taxon>Gammaproteobacteria</taxon>
        <taxon>Enterobacterales</taxon>
        <taxon>Enterobacteriaceae</taxon>
        <taxon>Salmonella</taxon>
    </lineage>
</organism>
<evidence type="ECO:0000313" key="3">
    <source>
        <dbReference type="EMBL" id="ABX69742.1"/>
    </source>
</evidence>
<evidence type="ECO:0000313" key="4">
    <source>
        <dbReference type="Proteomes" id="UP000008556"/>
    </source>
</evidence>
<evidence type="ECO:0000256" key="1">
    <source>
        <dbReference type="ARBA" id="ARBA00004613"/>
    </source>
</evidence>
<sequence length="38" mass="4501">MQQSLRLLFSLSVSCACIPIRDVICFVFCWLKSRLYFL</sequence>
<proteinExistence type="predicted"/>
<dbReference type="PROSITE" id="PS00270">
    <property type="entry name" value="ENDOTHELIN"/>
    <property type="match status" value="1"/>
</dbReference>
<dbReference type="GO" id="GO:0005576">
    <property type="term" value="C:extracellular region"/>
    <property type="evidence" value="ECO:0007669"/>
    <property type="project" value="UniProtKB-SubCell"/>
</dbReference>
<dbReference type="Proteomes" id="UP000008556">
    <property type="component" value="Chromosome"/>
</dbReference>
<protein>
    <submittedName>
        <fullName evidence="3">Uncharacterized protein</fullName>
    </submittedName>
</protein>
<dbReference type="KEGG" id="spq:SPAB_04427"/>
<dbReference type="EMBL" id="CP000886">
    <property type="protein sequence ID" value="ABX69742.1"/>
    <property type="molecule type" value="Genomic_DNA"/>
</dbReference>